<comment type="subunit">
    <text evidence="1">Heterotrimer of A, B and C subunits.</text>
</comment>
<dbReference type="GO" id="GO:0070681">
    <property type="term" value="P:glutaminyl-tRNAGln biosynthesis via transamidation"/>
    <property type="evidence" value="ECO:0007669"/>
    <property type="project" value="TreeGrafter"/>
</dbReference>
<dbReference type="OrthoDB" id="9813938at2"/>
<dbReference type="GO" id="GO:0050566">
    <property type="term" value="F:asparaginyl-tRNA synthase (glutamine-hydrolyzing) activity"/>
    <property type="evidence" value="ECO:0007669"/>
    <property type="project" value="RHEA"/>
</dbReference>
<keyword evidence="1" id="KW-0067">ATP-binding</keyword>
<keyword evidence="1 2" id="KW-0436">Ligase</keyword>
<protein>
    <recommendedName>
        <fullName evidence="1">Aspartyl/glutamyl-tRNA(Asn/Gln) amidotransferase subunit C</fullName>
        <shortName evidence="1">Asp/Glu-ADT subunit C</shortName>
        <ecNumber evidence="1">6.3.5.-</ecNumber>
    </recommendedName>
</protein>
<sequence length="97" mass="10978">MKITREQVEHVALLARLRLTDEEKDVFAKQLSQILAHVEHLNRYDTTGVEPTATVIGQVNVLRDDEVRPSLPVEEALANAPDREGDGFHVPKIIEER</sequence>
<dbReference type="NCBIfam" id="TIGR00135">
    <property type="entry name" value="gatC"/>
    <property type="match status" value="1"/>
</dbReference>
<comment type="catalytic activity">
    <reaction evidence="1">
        <text>L-aspartyl-tRNA(Asn) + L-glutamine + ATP + H2O = L-asparaginyl-tRNA(Asn) + L-glutamate + ADP + phosphate + 2 H(+)</text>
        <dbReference type="Rhea" id="RHEA:14513"/>
        <dbReference type="Rhea" id="RHEA-COMP:9674"/>
        <dbReference type="Rhea" id="RHEA-COMP:9677"/>
        <dbReference type="ChEBI" id="CHEBI:15377"/>
        <dbReference type="ChEBI" id="CHEBI:15378"/>
        <dbReference type="ChEBI" id="CHEBI:29985"/>
        <dbReference type="ChEBI" id="CHEBI:30616"/>
        <dbReference type="ChEBI" id="CHEBI:43474"/>
        <dbReference type="ChEBI" id="CHEBI:58359"/>
        <dbReference type="ChEBI" id="CHEBI:78515"/>
        <dbReference type="ChEBI" id="CHEBI:78516"/>
        <dbReference type="ChEBI" id="CHEBI:456216"/>
    </reaction>
</comment>
<dbReference type="KEGG" id="nio:NITINOP_2368"/>
<gene>
    <name evidence="1 2" type="primary">gatC</name>
    <name evidence="2" type="ORF">NITINOP_2368</name>
</gene>
<dbReference type="PANTHER" id="PTHR15004">
    <property type="entry name" value="GLUTAMYL-TRNA(GLN) AMIDOTRANSFERASE SUBUNIT C, MITOCHONDRIAL"/>
    <property type="match status" value="1"/>
</dbReference>
<evidence type="ECO:0000313" key="2">
    <source>
        <dbReference type="EMBL" id="CUQ67340.1"/>
    </source>
</evidence>
<keyword evidence="1" id="KW-0648">Protein biosynthesis</keyword>
<comment type="similarity">
    <text evidence="1">Belongs to the GatC family.</text>
</comment>
<dbReference type="EMBL" id="LN885086">
    <property type="protein sequence ID" value="CUQ67340.1"/>
    <property type="molecule type" value="Genomic_DNA"/>
</dbReference>
<comment type="catalytic activity">
    <reaction evidence="1">
        <text>L-glutamyl-tRNA(Gln) + L-glutamine + ATP + H2O = L-glutaminyl-tRNA(Gln) + L-glutamate + ADP + phosphate + H(+)</text>
        <dbReference type="Rhea" id="RHEA:17521"/>
        <dbReference type="Rhea" id="RHEA-COMP:9681"/>
        <dbReference type="Rhea" id="RHEA-COMP:9684"/>
        <dbReference type="ChEBI" id="CHEBI:15377"/>
        <dbReference type="ChEBI" id="CHEBI:15378"/>
        <dbReference type="ChEBI" id="CHEBI:29985"/>
        <dbReference type="ChEBI" id="CHEBI:30616"/>
        <dbReference type="ChEBI" id="CHEBI:43474"/>
        <dbReference type="ChEBI" id="CHEBI:58359"/>
        <dbReference type="ChEBI" id="CHEBI:78520"/>
        <dbReference type="ChEBI" id="CHEBI:78521"/>
        <dbReference type="ChEBI" id="CHEBI:456216"/>
    </reaction>
</comment>
<dbReference type="Gene3D" id="1.10.20.60">
    <property type="entry name" value="Glu-tRNAGln amidotransferase C subunit, N-terminal domain"/>
    <property type="match status" value="1"/>
</dbReference>
<dbReference type="STRING" id="1715989.NITINOP_2368"/>
<dbReference type="GO" id="GO:0005524">
    <property type="term" value="F:ATP binding"/>
    <property type="evidence" value="ECO:0007669"/>
    <property type="project" value="UniProtKB-KW"/>
</dbReference>
<dbReference type="AlphaFoldDB" id="A0A0S4KSB3"/>
<keyword evidence="3" id="KW-1185">Reference proteome</keyword>
<dbReference type="GO" id="GO:0006450">
    <property type="term" value="P:regulation of translational fidelity"/>
    <property type="evidence" value="ECO:0007669"/>
    <property type="project" value="InterPro"/>
</dbReference>
<evidence type="ECO:0000313" key="3">
    <source>
        <dbReference type="Proteomes" id="UP000066284"/>
    </source>
</evidence>
<dbReference type="RefSeq" id="WP_062485593.1">
    <property type="nucleotide sequence ID" value="NZ_LN885086.1"/>
</dbReference>
<dbReference type="InterPro" id="IPR036113">
    <property type="entry name" value="Asp/Glu-ADT_sf_sub_c"/>
</dbReference>
<name>A0A0S4KSB3_9BACT</name>
<dbReference type="Proteomes" id="UP000066284">
    <property type="component" value="Chromosome 1"/>
</dbReference>
<organism evidence="2 3">
    <name type="scientific">Candidatus Nitrospira inopinata</name>
    <dbReference type="NCBI Taxonomy" id="1715989"/>
    <lineage>
        <taxon>Bacteria</taxon>
        <taxon>Pseudomonadati</taxon>
        <taxon>Nitrospirota</taxon>
        <taxon>Nitrospiria</taxon>
        <taxon>Nitrospirales</taxon>
        <taxon>Nitrospiraceae</taxon>
        <taxon>Nitrospira</taxon>
    </lineage>
</organism>
<dbReference type="HAMAP" id="MF_00122">
    <property type="entry name" value="GatC"/>
    <property type="match status" value="1"/>
</dbReference>
<accession>A0A0S4KSB3</accession>
<dbReference type="GO" id="GO:0016740">
    <property type="term" value="F:transferase activity"/>
    <property type="evidence" value="ECO:0007669"/>
    <property type="project" value="UniProtKB-KW"/>
</dbReference>
<keyword evidence="2" id="KW-0808">Transferase</keyword>
<dbReference type="InterPro" id="IPR003837">
    <property type="entry name" value="GatC"/>
</dbReference>
<proteinExistence type="inferred from homology"/>
<dbReference type="SUPFAM" id="SSF141000">
    <property type="entry name" value="Glu-tRNAGln amidotransferase C subunit"/>
    <property type="match status" value="1"/>
</dbReference>
<dbReference type="PANTHER" id="PTHR15004:SF0">
    <property type="entry name" value="GLUTAMYL-TRNA(GLN) AMIDOTRANSFERASE SUBUNIT C, MITOCHONDRIAL"/>
    <property type="match status" value="1"/>
</dbReference>
<comment type="function">
    <text evidence="1">Allows the formation of correctly charged Asn-tRNA(Asn) or Gln-tRNA(Gln) through the transamidation of misacylated Asp-tRNA(Asn) or Glu-tRNA(Gln) in organisms which lack either or both of asparaginyl-tRNA or glutaminyl-tRNA synthetases. The reaction takes place in the presence of glutamine and ATP through an activated phospho-Asp-tRNA(Asn) or phospho-Glu-tRNA(Gln).</text>
</comment>
<dbReference type="EC" id="6.3.5.-" evidence="1"/>
<dbReference type="Pfam" id="PF02686">
    <property type="entry name" value="GatC"/>
    <property type="match status" value="1"/>
</dbReference>
<dbReference type="GO" id="GO:0006412">
    <property type="term" value="P:translation"/>
    <property type="evidence" value="ECO:0007669"/>
    <property type="project" value="UniProtKB-UniRule"/>
</dbReference>
<keyword evidence="1" id="KW-0547">Nucleotide-binding</keyword>
<dbReference type="GO" id="GO:0050567">
    <property type="term" value="F:glutaminyl-tRNA synthase (glutamine-hydrolyzing) activity"/>
    <property type="evidence" value="ECO:0007669"/>
    <property type="project" value="UniProtKB-UniRule"/>
</dbReference>
<evidence type="ECO:0000256" key="1">
    <source>
        <dbReference type="HAMAP-Rule" id="MF_00122"/>
    </source>
</evidence>
<reference evidence="3" key="1">
    <citation type="submission" date="2015-09" db="EMBL/GenBank/DDBJ databases">
        <authorList>
            <person name="Daims H."/>
        </authorList>
    </citation>
    <scope>NUCLEOTIDE SEQUENCE [LARGE SCALE GENOMIC DNA]</scope>
</reference>